<accession>A0AAD4LVU5</accession>
<dbReference type="Proteomes" id="UP001203297">
    <property type="component" value="Unassembled WGS sequence"/>
</dbReference>
<sequence>MAFKHFVCCSGTNGTLVKMMNQLQLHNDDACMSEALSSTLRSALDLGDGEALVPRSSFKPSIPAELFRPILQFIHPSDFNYNLSLVSRSFKVDVEAHFYKYVAIPEKKLLFFCRTMIARPDLARRVHRLAFTGAIHREPRSGDKEMVGRTMKLLINLKDLSISSSIYIRQEGEKPWPVHHDDVGILYGCTFKLERLACIFTWAEPLAQWLATQPQLTTFEHGGYPRGEVRLDGGSGGSDATLIKCSYLRISPYILSCFQGSSSSVNKPQPVTLRFDMRFNTVQEEFEAARSLREICRNLKCLTLTRHTSTRNTSRLRESSGHSLKRRPN</sequence>
<gene>
    <name evidence="2" type="ORF">B0F90DRAFT_1223205</name>
</gene>
<evidence type="ECO:0008006" key="4">
    <source>
        <dbReference type="Google" id="ProtNLM"/>
    </source>
</evidence>
<name>A0AAD4LVU5_9AGAM</name>
<dbReference type="AlphaFoldDB" id="A0AAD4LVU5"/>
<feature type="region of interest" description="Disordered" evidence="1">
    <location>
        <begin position="310"/>
        <end position="329"/>
    </location>
</feature>
<proteinExistence type="predicted"/>
<organism evidence="2 3">
    <name type="scientific">Multifurca ochricompacta</name>
    <dbReference type="NCBI Taxonomy" id="376703"/>
    <lineage>
        <taxon>Eukaryota</taxon>
        <taxon>Fungi</taxon>
        <taxon>Dikarya</taxon>
        <taxon>Basidiomycota</taxon>
        <taxon>Agaricomycotina</taxon>
        <taxon>Agaricomycetes</taxon>
        <taxon>Russulales</taxon>
        <taxon>Russulaceae</taxon>
        <taxon>Multifurca</taxon>
    </lineage>
</organism>
<protein>
    <recommendedName>
        <fullName evidence="4">F-box domain-containing protein</fullName>
    </recommendedName>
</protein>
<comment type="caution">
    <text evidence="2">The sequence shown here is derived from an EMBL/GenBank/DDBJ whole genome shotgun (WGS) entry which is preliminary data.</text>
</comment>
<evidence type="ECO:0000313" key="3">
    <source>
        <dbReference type="Proteomes" id="UP001203297"/>
    </source>
</evidence>
<reference evidence="2" key="1">
    <citation type="journal article" date="2022" name="New Phytol.">
        <title>Evolutionary transition to the ectomycorrhizal habit in the genomes of a hyperdiverse lineage of mushroom-forming fungi.</title>
        <authorList>
            <person name="Looney B."/>
            <person name="Miyauchi S."/>
            <person name="Morin E."/>
            <person name="Drula E."/>
            <person name="Courty P.E."/>
            <person name="Kohler A."/>
            <person name="Kuo A."/>
            <person name="LaButti K."/>
            <person name="Pangilinan J."/>
            <person name="Lipzen A."/>
            <person name="Riley R."/>
            <person name="Andreopoulos W."/>
            <person name="He G."/>
            <person name="Johnson J."/>
            <person name="Nolan M."/>
            <person name="Tritt A."/>
            <person name="Barry K.W."/>
            <person name="Grigoriev I.V."/>
            <person name="Nagy L.G."/>
            <person name="Hibbett D."/>
            <person name="Henrissat B."/>
            <person name="Matheny P.B."/>
            <person name="Labbe J."/>
            <person name="Martin F.M."/>
        </authorList>
    </citation>
    <scope>NUCLEOTIDE SEQUENCE</scope>
    <source>
        <strain evidence="2">BPL690</strain>
    </source>
</reference>
<evidence type="ECO:0000256" key="1">
    <source>
        <dbReference type="SAM" id="MobiDB-lite"/>
    </source>
</evidence>
<dbReference type="EMBL" id="WTXG01000685">
    <property type="protein sequence ID" value="KAI0287504.1"/>
    <property type="molecule type" value="Genomic_DNA"/>
</dbReference>
<evidence type="ECO:0000313" key="2">
    <source>
        <dbReference type="EMBL" id="KAI0287504.1"/>
    </source>
</evidence>
<keyword evidence="3" id="KW-1185">Reference proteome</keyword>